<dbReference type="SUPFAM" id="SSF69572">
    <property type="entry name" value="Activating enzymes of the ubiquitin-like proteins"/>
    <property type="match status" value="1"/>
</dbReference>
<dbReference type="Proteomes" id="UP000449969">
    <property type="component" value="Unassembled WGS sequence"/>
</dbReference>
<dbReference type="InterPro" id="IPR000594">
    <property type="entry name" value="ThiF_NAD_FAD-bd"/>
</dbReference>
<keyword evidence="3" id="KW-1185">Reference proteome</keyword>
<protein>
    <submittedName>
        <fullName evidence="2">ThiF family adenylyltransferase</fullName>
    </submittedName>
</protein>
<dbReference type="GO" id="GO:0061503">
    <property type="term" value="F:tRNA threonylcarbamoyladenosine dehydratase"/>
    <property type="evidence" value="ECO:0007669"/>
    <property type="project" value="TreeGrafter"/>
</dbReference>
<dbReference type="RefSeq" id="WP_157329484.1">
    <property type="nucleotide sequence ID" value="NZ_JANADL010000005.1"/>
</dbReference>
<keyword evidence="2" id="KW-0808">Transferase</keyword>
<evidence type="ECO:0000313" key="3">
    <source>
        <dbReference type="Proteomes" id="UP000449969"/>
    </source>
</evidence>
<dbReference type="PANTHER" id="PTHR43267:SF1">
    <property type="entry name" value="TRNA THREONYLCARBAMOYLADENOSINE DEHYDRATASE"/>
    <property type="match status" value="1"/>
</dbReference>
<dbReference type="Pfam" id="PF00899">
    <property type="entry name" value="ThiF"/>
    <property type="match status" value="1"/>
</dbReference>
<organism evidence="2 3">
    <name type="scientific">Bradyrhizobium cajani</name>
    <dbReference type="NCBI Taxonomy" id="1928661"/>
    <lineage>
        <taxon>Bacteria</taxon>
        <taxon>Pseudomonadati</taxon>
        <taxon>Pseudomonadota</taxon>
        <taxon>Alphaproteobacteria</taxon>
        <taxon>Hyphomicrobiales</taxon>
        <taxon>Nitrobacteraceae</taxon>
        <taxon>Bradyrhizobium</taxon>
    </lineage>
</organism>
<sequence length="459" mass="51121">MRYSVTFLEKDYEALEAHLAASTDEQAAFLICRISQTDNETRLLVRACIPVTGDDIIEQSPVHMKIAPLAYIRAMKRANDEKSCLIFAHSHANGYLDHSDQDYIEEEKLFRTAYTRIRTQGVHASLVLTRQGFSSARVWLPDGSTVDIERIRIIGRRARFWFPKSGTVEVPSFFDRQVRAFGPDIQRLLSRLRVGIVGVGGTGSCVLEQLIRLGVGTIMISDGETFESSNVNRVYGSRVVDDTLAKIKIAQRLAADIGLGTKIELIDKPVSYQSALKRFRECDIVMGCTDDELGRSLLNSFAIYYYVPVFDMGVKIDSEDGVIRSIQGRVTTLMNGAACLHCRGRISAERVAAQAKCETDPEGAKALEDEGYLPELGDPAPAVVAFTTTIAAGAVTEFLHRLTGFMGPDRESTEVIFLIDQTRIRTNNIASQHDCFCADSYHWGRGDVRPFLDTTWRTE</sequence>
<dbReference type="GO" id="GO:0008641">
    <property type="term" value="F:ubiquitin-like modifier activating enzyme activity"/>
    <property type="evidence" value="ECO:0007669"/>
    <property type="project" value="InterPro"/>
</dbReference>
<evidence type="ECO:0000259" key="1">
    <source>
        <dbReference type="Pfam" id="PF00899"/>
    </source>
</evidence>
<accession>A0A844T7D9</accession>
<comment type="caution">
    <text evidence="2">The sequence shown here is derived from an EMBL/GenBank/DDBJ whole genome shotgun (WGS) entry which is preliminary data.</text>
</comment>
<proteinExistence type="predicted"/>
<dbReference type="Gene3D" id="3.40.50.720">
    <property type="entry name" value="NAD(P)-binding Rossmann-like Domain"/>
    <property type="match status" value="1"/>
</dbReference>
<dbReference type="EMBL" id="WQNE01000006">
    <property type="protein sequence ID" value="MVT73525.1"/>
    <property type="molecule type" value="Genomic_DNA"/>
</dbReference>
<reference evidence="2 3" key="1">
    <citation type="submission" date="2019-12" db="EMBL/GenBank/DDBJ databases">
        <title>Draft genome sequences Bradyrhizobium cajani AMBPC1010, Bradyrhizobium pachyrhizi AMBPC1040 and Bradyrhizobium yuanmingense ALSPC3051, three plant growth promoting strains isolated from nodules of Cajanus cajan L. in Dominican Republic.</title>
        <authorList>
            <person name="Flores-Felix J.D."/>
            <person name="Araujo J."/>
            <person name="Diaz-Alcantara C."/>
            <person name="Gonzalez-Andres F."/>
            <person name="Velazquez E."/>
        </authorList>
    </citation>
    <scope>NUCLEOTIDE SEQUENCE [LARGE SCALE GENOMIC DNA]</scope>
    <source>
        <strain evidence="2 3">1010</strain>
    </source>
</reference>
<dbReference type="InterPro" id="IPR045886">
    <property type="entry name" value="ThiF/MoeB/HesA"/>
</dbReference>
<dbReference type="GO" id="GO:0016779">
    <property type="term" value="F:nucleotidyltransferase activity"/>
    <property type="evidence" value="ECO:0007669"/>
    <property type="project" value="UniProtKB-KW"/>
</dbReference>
<dbReference type="AlphaFoldDB" id="A0A844T7D9"/>
<dbReference type="PANTHER" id="PTHR43267">
    <property type="entry name" value="TRNA THREONYLCARBAMOYLADENOSINE DEHYDRATASE"/>
    <property type="match status" value="1"/>
</dbReference>
<keyword evidence="2" id="KW-0548">Nucleotidyltransferase</keyword>
<feature type="domain" description="THIF-type NAD/FAD binding fold" evidence="1">
    <location>
        <begin position="175"/>
        <end position="430"/>
    </location>
</feature>
<dbReference type="GO" id="GO:0061504">
    <property type="term" value="P:cyclic threonylcarbamoyladenosine biosynthetic process"/>
    <property type="evidence" value="ECO:0007669"/>
    <property type="project" value="TreeGrafter"/>
</dbReference>
<gene>
    <name evidence="2" type="ORF">GPL20_10550</name>
</gene>
<dbReference type="OrthoDB" id="2746358at2"/>
<dbReference type="InterPro" id="IPR035985">
    <property type="entry name" value="Ubiquitin-activating_enz"/>
</dbReference>
<name>A0A844T7D9_9BRAD</name>
<evidence type="ECO:0000313" key="2">
    <source>
        <dbReference type="EMBL" id="MVT73525.1"/>
    </source>
</evidence>